<dbReference type="PANTHER" id="PTHR37292:SF2">
    <property type="entry name" value="DUF262 DOMAIN-CONTAINING PROTEIN"/>
    <property type="match status" value="1"/>
</dbReference>
<dbReference type="OrthoDB" id="9787127at2"/>
<organism evidence="2 3">
    <name type="scientific">Hoyosella altamirensis</name>
    <dbReference type="NCBI Taxonomy" id="616997"/>
    <lineage>
        <taxon>Bacteria</taxon>
        <taxon>Bacillati</taxon>
        <taxon>Actinomycetota</taxon>
        <taxon>Actinomycetes</taxon>
        <taxon>Mycobacteriales</taxon>
        <taxon>Hoyosellaceae</taxon>
        <taxon>Hoyosella</taxon>
    </lineage>
</organism>
<dbReference type="Proteomes" id="UP000567922">
    <property type="component" value="Unassembled WGS sequence"/>
</dbReference>
<dbReference type="EMBL" id="JACHWS010000006">
    <property type="protein sequence ID" value="MBB3040119.1"/>
    <property type="molecule type" value="Genomic_DNA"/>
</dbReference>
<dbReference type="RefSeq" id="WP_064442210.1">
    <property type="nucleotide sequence ID" value="NZ_BDDI01000021.1"/>
</dbReference>
<reference evidence="2 3" key="1">
    <citation type="submission" date="2020-08" db="EMBL/GenBank/DDBJ databases">
        <title>Sequencing the genomes of 1000 actinobacteria strains.</title>
        <authorList>
            <person name="Klenk H.-P."/>
        </authorList>
    </citation>
    <scope>NUCLEOTIDE SEQUENCE [LARGE SCALE GENOMIC DNA]</scope>
    <source>
        <strain evidence="2 3">DSM 45258</strain>
    </source>
</reference>
<evidence type="ECO:0000313" key="2">
    <source>
        <dbReference type="EMBL" id="MBB3040119.1"/>
    </source>
</evidence>
<sequence length="576" mass="64743">MGYSEPATIVSQLRKIQDRKLVLPAIQRDFVWSKRQIENLFDSIMRGYPIGAFLSWTIEPSTARSFKFYEFMLKYHERDNPHCSVLDLPTNTPVRAVLDGQQRLTALNIGLRGSYAEKRPGAWRTNPNAYPATRLYLNLRNKAPENDEGREFDFRFLSEAQLANFAGNQEYLWFPVAEVYDRRMGEVYATARELDMADSATWALELFERVNSDRLLYFYDEESQDIDRVLDIFIRVNSGGTTLSKSDLLMSIATAQWAERDAREEINDLVRSVNAAGEGFSFSRDTVLKAGLVLTDISDVGFKVGNFNSTNMAKLEKQWDEISSSLTTAAGLLGDFGLSSATLTAHSVLIPIAYYLHHRGLDDSYRTAVKYENDRRLVKSWVLRSLIKSGIWGSGLDTLLRDLRVVIQRATPTAFPAESLEEAMAARGKSLRLTDPEIDSILTSTYGRPETFAILAILFPHVNTRNIHHVDHIFPKSQLTRPKLKKAGLDPDTIESIVMHRDQLPNLMLLEMGANTSKAATDPASWMNGQPDEAARATVASLNALPQSLPSNPSGFEAFFTERATILEGRIRSLLG</sequence>
<dbReference type="AlphaFoldDB" id="A0A839RUU5"/>
<dbReference type="Pfam" id="PF03235">
    <property type="entry name" value="GmrSD_N"/>
    <property type="match status" value="1"/>
</dbReference>
<keyword evidence="3" id="KW-1185">Reference proteome</keyword>
<dbReference type="PANTHER" id="PTHR37292">
    <property type="entry name" value="VNG6097C"/>
    <property type="match status" value="1"/>
</dbReference>
<proteinExistence type="predicted"/>
<evidence type="ECO:0000313" key="3">
    <source>
        <dbReference type="Proteomes" id="UP000567922"/>
    </source>
</evidence>
<feature type="domain" description="GmrSD restriction endonucleases N-terminal" evidence="1">
    <location>
        <begin position="17"/>
        <end position="252"/>
    </location>
</feature>
<name>A0A839RUU5_9ACTN</name>
<evidence type="ECO:0000259" key="1">
    <source>
        <dbReference type="Pfam" id="PF03235"/>
    </source>
</evidence>
<protein>
    <recommendedName>
        <fullName evidence="1">GmrSD restriction endonucleases N-terminal domain-containing protein</fullName>
    </recommendedName>
</protein>
<accession>A0A839RUU5</accession>
<comment type="caution">
    <text evidence="2">The sequence shown here is derived from an EMBL/GenBank/DDBJ whole genome shotgun (WGS) entry which is preliminary data.</text>
</comment>
<dbReference type="InterPro" id="IPR004919">
    <property type="entry name" value="GmrSD_N"/>
</dbReference>
<gene>
    <name evidence="2" type="ORF">FHU29_004614</name>
</gene>